<protein>
    <submittedName>
        <fullName evidence="3">Hypothetical_protein</fullName>
    </submittedName>
</protein>
<dbReference type="EMBL" id="CAXDID020000065">
    <property type="protein sequence ID" value="CAL6012108.1"/>
    <property type="molecule type" value="Genomic_DNA"/>
</dbReference>
<dbReference type="Proteomes" id="UP001642409">
    <property type="component" value="Unassembled WGS sequence"/>
</dbReference>
<dbReference type="EMBL" id="CAXDID020000014">
    <property type="protein sequence ID" value="CAL5982221.1"/>
    <property type="molecule type" value="Genomic_DNA"/>
</dbReference>
<dbReference type="EMBL" id="CATOUU010000042">
    <property type="protein sequence ID" value="CAI9914133.1"/>
    <property type="molecule type" value="Genomic_DNA"/>
</dbReference>
<gene>
    <name evidence="1" type="ORF">HINF_LOCUS1778</name>
    <name evidence="4" type="ORF">HINF_LOCUS23148</name>
    <name evidence="2" type="ORF">HINF_LOCUS39863</name>
    <name evidence="3" type="ORF">HINF_LOCUS7035</name>
</gene>
<sequence>MNQQLLPNRTCLPNKSSIMQKSELFIENTPNISSLQSVVFQQNKPISNLKNPFELEESYSEVSEEIEEISDIIYHSDSTSFDLSGMPLSFINGQVNEQLEDEQFAEKYNKALDVLKLFETL</sequence>
<dbReference type="AlphaFoldDB" id="A0AA86QBX5"/>
<evidence type="ECO:0000313" key="3">
    <source>
        <dbReference type="EMBL" id="CAL5982221.1"/>
    </source>
</evidence>
<reference evidence="2" key="1">
    <citation type="submission" date="2023-06" db="EMBL/GenBank/DDBJ databases">
        <authorList>
            <person name="Kurt Z."/>
        </authorList>
    </citation>
    <scope>NUCLEOTIDE SEQUENCE</scope>
</reference>
<reference evidence="3 5" key="2">
    <citation type="submission" date="2024-07" db="EMBL/GenBank/DDBJ databases">
        <authorList>
            <person name="Akdeniz Z."/>
        </authorList>
    </citation>
    <scope>NUCLEOTIDE SEQUENCE [LARGE SCALE GENOMIC DNA]</scope>
</reference>
<organism evidence="2">
    <name type="scientific">Hexamita inflata</name>
    <dbReference type="NCBI Taxonomy" id="28002"/>
    <lineage>
        <taxon>Eukaryota</taxon>
        <taxon>Metamonada</taxon>
        <taxon>Diplomonadida</taxon>
        <taxon>Hexamitidae</taxon>
        <taxon>Hexamitinae</taxon>
        <taxon>Hexamita</taxon>
    </lineage>
</organism>
<evidence type="ECO:0000313" key="4">
    <source>
        <dbReference type="EMBL" id="CAL6012108.1"/>
    </source>
</evidence>
<accession>A0AA86QBX5</accession>
<evidence type="ECO:0000313" key="5">
    <source>
        <dbReference type="Proteomes" id="UP001642409"/>
    </source>
</evidence>
<evidence type="ECO:0000313" key="1">
    <source>
        <dbReference type="EMBL" id="CAI9914133.1"/>
    </source>
</evidence>
<proteinExistence type="predicted"/>
<keyword evidence="5" id="KW-1185">Reference proteome</keyword>
<name>A0AA86QBX5_9EUKA</name>
<dbReference type="EMBL" id="CATOUU010000831">
    <property type="protein sequence ID" value="CAI9952218.1"/>
    <property type="molecule type" value="Genomic_DNA"/>
</dbReference>
<evidence type="ECO:0000313" key="2">
    <source>
        <dbReference type="EMBL" id="CAI9952218.1"/>
    </source>
</evidence>
<comment type="caution">
    <text evidence="2">The sequence shown here is derived from an EMBL/GenBank/DDBJ whole genome shotgun (WGS) entry which is preliminary data.</text>
</comment>